<feature type="region of interest" description="Disordered" evidence="3">
    <location>
        <begin position="223"/>
        <end position="296"/>
    </location>
</feature>
<dbReference type="InterPro" id="IPR055256">
    <property type="entry name" value="KH_1_KHDC4/BBP-like"/>
</dbReference>
<protein>
    <recommendedName>
        <fullName evidence="2">Branchpoint-bridging protein</fullName>
    </recommendedName>
</protein>
<dbReference type="PANTHER" id="PTHR11208:SF45">
    <property type="entry name" value="SPLICING FACTOR 1"/>
    <property type="match status" value="1"/>
</dbReference>
<dbReference type="InterPro" id="IPR036612">
    <property type="entry name" value="KH_dom_type_1_sf"/>
</dbReference>
<feature type="domain" description="KHDC4/BBP-like KH-domain type I" evidence="4">
    <location>
        <begin position="110"/>
        <end position="186"/>
    </location>
</feature>
<name>A0ABQ5KJZ8_9EUKA</name>
<dbReference type="PANTHER" id="PTHR11208">
    <property type="entry name" value="RNA-BINDING PROTEIN RELATED"/>
    <property type="match status" value="1"/>
</dbReference>
<keyword evidence="1" id="KW-0694">RNA-binding</keyword>
<evidence type="ECO:0000313" key="6">
    <source>
        <dbReference type="Proteomes" id="UP001057375"/>
    </source>
</evidence>
<gene>
    <name evidence="5" type="ORF">ADUPG1_006021</name>
</gene>
<dbReference type="InterPro" id="IPR045071">
    <property type="entry name" value="BBP-like"/>
</dbReference>
<evidence type="ECO:0000256" key="3">
    <source>
        <dbReference type="SAM" id="MobiDB-lite"/>
    </source>
</evidence>
<keyword evidence="2" id="KW-0479">Metal-binding</keyword>
<dbReference type="SUPFAM" id="SSF54791">
    <property type="entry name" value="Eukaryotic type KH-domain (KH-domain type I)"/>
    <property type="match status" value="1"/>
</dbReference>
<keyword evidence="2" id="KW-0747">Spliceosome</keyword>
<sequence>MSFASFNPEKNPYAEFIPEELPPTSFKAFEAAVLHTHIWELEQKLQTHSVGSECSTKPPEVILQEKIASIIIEAADFKTALIEDSLEYNPIFQPPPNYIVHENYIIPKDQYPDIGFVGLLLGPRGETMKQFSRTHSVTVSLRGEGSTQEGQIQRDHELMKGPLRAFVCGKTKSLVKAAVAALDELCQSFANPDDETKQQQLQILEDMKGTGGSSRTFKSAASRFSGIAESSKKQGFGYGFEENSDMDDEIPPWRQSKDERMSKRHDSMPFRSSSASHHDQQDETSEMDGEIPPWRH</sequence>
<keyword evidence="2" id="KW-0862">Zinc</keyword>
<dbReference type="Pfam" id="PF22675">
    <property type="entry name" value="KH-I_KHDC4-BBP"/>
    <property type="match status" value="1"/>
</dbReference>
<accession>A0ABQ5KJZ8</accession>
<dbReference type="Gene3D" id="3.30.1370.10">
    <property type="entry name" value="K Homology domain, type 1"/>
    <property type="match status" value="1"/>
</dbReference>
<organism evidence="5 6">
    <name type="scientific">Aduncisulcus paluster</name>
    <dbReference type="NCBI Taxonomy" id="2918883"/>
    <lineage>
        <taxon>Eukaryota</taxon>
        <taxon>Metamonada</taxon>
        <taxon>Carpediemonas-like organisms</taxon>
        <taxon>Aduncisulcus</taxon>
    </lineage>
</organism>
<proteinExistence type="inferred from homology"/>
<keyword evidence="2" id="KW-0508">mRNA splicing</keyword>
<dbReference type="Proteomes" id="UP001057375">
    <property type="component" value="Unassembled WGS sequence"/>
</dbReference>
<evidence type="ECO:0000313" key="5">
    <source>
        <dbReference type="EMBL" id="GKT31634.1"/>
    </source>
</evidence>
<evidence type="ECO:0000259" key="4">
    <source>
        <dbReference type="Pfam" id="PF22675"/>
    </source>
</evidence>
<comment type="similarity">
    <text evidence="2">Belongs to the BBP/SF1 family.</text>
</comment>
<keyword evidence="2" id="KW-0863">Zinc-finger</keyword>
<keyword evidence="2" id="KW-0539">Nucleus</keyword>
<keyword evidence="2" id="KW-0507">mRNA processing</keyword>
<comment type="function">
    <text evidence="2">Necessary for the splicing of pre-mRNA. Has a role in the recognition of the branch site (5'-UACUAAC-3'), the pyrimidine tract and the 3'-splice site at the 3'-end of introns.</text>
</comment>
<comment type="caution">
    <text evidence="5">The sequence shown here is derived from an EMBL/GenBank/DDBJ whole genome shotgun (WGS) entry which is preliminary data.</text>
</comment>
<keyword evidence="6" id="KW-1185">Reference proteome</keyword>
<comment type="subcellular location">
    <subcellularLocation>
        <location evidence="2">Nucleus</location>
    </subcellularLocation>
</comment>
<reference evidence="5" key="1">
    <citation type="submission" date="2022-03" db="EMBL/GenBank/DDBJ databases">
        <title>Draft genome sequence of Aduncisulcus paluster, a free-living microaerophilic Fornicata.</title>
        <authorList>
            <person name="Yuyama I."/>
            <person name="Kume K."/>
            <person name="Tamura T."/>
            <person name="Inagaki Y."/>
            <person name="Hashimoto T."/>
        </authorList>
    </citation>
    <scope>NUCLEOTIDE SEQUENCE</scope>
    <source>
        <strain evidence="5">NY0171</strain>
    </source>
</reference>
<evidence type="ECO:0000256" key="1">
    <source>
        <dbReference type="ARBA" id="ARBA00022884"/>
    </source>
</evidence>
<feature type="compositionally biased region" description="Basic and acidic residues" evidence="3">
    <location>
        <begin position="255"/>
        <end position="268"/>
    </location>
</feature>
<dbReference type="EMBL" id="BQXS01009710">
    <property type="protein sequence ID" value="GKT31634.1"/>
    <property type="molecule type" value="Genomic_DNA"/>
</dbReference>
<evidence type="ECO:0000256" key="2">
    <source>
        <dbReference type="RuleBase" id="RU367126"/>
    </source>
</evidence>